<feature type="transmembrane region" description="Helical" evidence="1">
    <location>
        <begin position="6"/>
        <end position="27"/>
    </location>
</feature>
<reference evidence="2 3" key="1">
    <citation type="submission" date="2018-05" db="EMBL/GenBank/DDBJ databases">
        <title>Rhodobacteraceae gen. nov., sp. nov. isolated from sea water.</title>
        <authorList>
            <person name="Ren Y."/>
        </authorList>
    </citation>
    <scope>NUCLEOTIDE SEQUENCE [LARGE SCALE GENOMIC DNA]</scope>
    <source>
        <strain evidence="2 3">TG-679</strain>
    </source>
</reference>
<name>A0A2V2LE98_9RHOB</name>
<organism evidence="2 3">
    <name type="scientific">Meridianimarinicoccus roseus</name>
    <dbReference type="NCBI Taxonomy" id="2072018"/>
    <lineage>
        <taxon>Bacteria</taxon>
        <taxon>Pseudomonadati</taxon>
        <taxon>Pseudomonadota</taxon>
        <taxon>Alphaproteobacteria</taxon>
        <taxon>Rhodobacterales</taxon>
        <taxon>Paracoccaceae</taxon>
        <taxon>Meridianimarinicoccus</taxon>
    </lineage>
</organism>
<evidence type="ECO:0000313" key="3">
    <source>
        <dbReference type="Proteomes" id="UP000245680"/>
    </source>
</evidence>
<evidence type="ECO:0000256" key="1">
    <source>
        <dbReference type="SAM" id="Phobius"/>
    </source>
</evidence>
<dbReference type="RefSeq" id="WP_109810440.1">
    <property type="nucleotide sequence ID" value="NZ_QGKU01000015.1"/>
</dbReference>
<comment type="caution">
    <text evidence="2">The sequence shown here is derived from an EMBL/GenBank/DDBJ whole genome shotgun (WGS) entry which is preliminary data.</text>
</comment>
<keyword evidence="3" id="KW-1185">Reference proteome</keyword>
<dbReference type="Proteomes" id="UP000245680">
    <property type="component" value="Unassembled WGS sequence"/>
</dbReference>
<keyword evidence="1" id="KW-0812">Transmembrane</keyword>
<evidence type="ECO:0000313" key="2">
    <source>
        <dbReference type="EMBL" id="PWR03880.1"/>
    </source>
</evidence>
<dbReference type="EMBL" id="QGKU01000015">
    <property type="protein sequence ID" value="PWR03880.1"/>
    <property type="molecule type" value="Genomic_DNA"/>
</dbReference>
<dbReference type="AlphaFoldDB" id="A0A2V2LE98"/>
<dbReference type="OrthoDB" id="7632202at2"/>
<protein>
    <submittedName>
        <fullName evidence="2">Uncharacterized protein</fullName>
    </submittedName>
</protein>
<keyword evidence="1" id="KW-0472">Membrane</keyword>
<proteinExistence type="predicted"/>
<gene>
    <name evidence="2" type="ORF">DKT77_03980</name>
</gene>
<feature type="transmembrane region" description="Helical" evidence="1">
    <location>
        <begin position="65"/>
        <end position="83"/>
    </location>
</feature>
<keyword evidence="1" id="KW-1133">Transmembrane helix</keyword>
<accession>A0A2V2LE98</accession>
<sequence length="87" mass="9598">MAFLRLMILMLIPLAVIYASLLAFLCARHGERLSEEYQPGASARERQAFVKAGVRAYAMRIRGRLAAAVFGVPLAGLAVHIYMTNTM</sequence>